<keyword evidence="1" id="KW-0479">Metal-binding</keyword>
<dbReference type="Pfam" id="PF18019">
    <property type="entry name" value="Cas3_HD"/>
    <property type="match status" value="1"/>
</dbReference>
<dbReference type="GO" id="GO:0004519">
    <property type="term" value="F:endonuclease activity"/>
    <property type="evidence" value="ECO:0007669"/>
    <property type="project" value="UniProtKB-KW"/>
</dbReference>
<dbReference type="Proteomes" id="UP000553343">
    <property type="component" value="Unassembled WGS sequence"/>
</dbReference>
<dbReference type="GO" id="GO:0051607">
    <property type="term" value="P:defense response to virus"/>
    <property type="evidence" value="ECO:0007669"/>
    <property type="project" value="UniProtKB-KW"/>
</dbReference>
<evidence type="ECO:0000256" key="2">
    <source>
        <dbReference type="ARBA" id="ARBA00022801"/>
    </source>
</evidence>
<dbReference type="PROSITE" id="PS51643">
    <property type="entry name" value="HD_CAS3"/>
    <property type="match status" value="1"/>
</dbReference>
<dbReference type="InterPro" id="IPR038257">
    <property type="entry name" value="CRISPR-assoc_Cas3_HD_sf"/>
</dbReference>
<keyword evidence="3" id="KW-0051">Antiviral defense</keyword>
<evidence type="ECO:0000313" key="6">
    <source>
        <dbReference type="Proteomes" id="UP000553343"/>
    </source>
</evidence>
<dbReference type="InterPro" id="IPR006483">
    <property type="entry name" value="CRISPR-assoc_Cas3_HD"/>
</dbReference>
<proteinExistence type="predicted"/>
<keyword evidence="5" id="KW-0540">Nuclease</keyword>
<protein>
    <submittedName>
        <fullName evidence="5">CRISPR-associated endonuclease Cas3</fullName>
    </submittedName>
</protein>
<feature type="domain" description="HD Cas3-type" evidence="4">
    <location>
        <begin position="28"/>
        <end position="201"/>
    </location>
</feature>
<gene>
    <name evidence="5" type="ORF">HXW94_16175</name>
</gene>
<accession>A0A850T2B2</accession>
<name>A0A850T2B2_9BACT</name>
<dbReference type="GO" id="GO:0016787">
    <property type="term" value="F:hydrolase activity"/>
    <property type="evidence" value="ECO:0007669"/>
    <property type="project" value="UniProtKB-KW"/>
</dbReference>
<keyword evidence="5" id="KW-0255">Endonuclease</keyword>
<dbReference type="Gene3D" id="1.10.3210.30">
    <property type="match status" value="1"/>
</dbReference>
<evidence type="ECO:0000313" key="5">
    <source>
        <dbReference type="EMBL" id="NWH06500.1"/>
    </source>
</evidence>
<evidence type="ECO:0000256" key="1">
    <source>
        <dbReference type="ARBA" id="ARBA00022723"/>
    </source>
</evidence>
<dbReference type="RefSeq" id="WP_178367954.1">
    <property type="nucleotide sequence ID" value="NZ_JACADJ010000081.1"/>
</dbReference>
<sequence length="224" mass="24712">MIFPTSNKRKQGSAAIPYTQCYAKTDENGKPGINVEFHLRYVAEVCRILRRQLPKILAALSKPAIPSASTHDIGKVSPGFQLKYFRDALIKQISGLSDKPSGHFITDHAHISACALWAHVHENNPFECPTVAQIAAMHHGSVLTQPLPTDSGELLGGSAWSKERKKLIEKMEAEYGTLSFHVPSLVQRDFISGMVTISDWIGSDESFFPATGLPPDIDTRVFEK</sequence>
<keyword evidence="2" id="KW-0378">Hydrolase</keyword>
<organism evidence="5 6">
    <name type="scientific">Desulfobacter latus</name>
    <dbReference type="NCBI Taxonomy" id="2292"/>
    <lineage>
        <taxon>Bacteria</taxon>
        <taxon>Pseudomonadati</taxon>
        <taxon>Thermodesulfobacteriota</taxon>
        <taxon>Desulfobacteria</taxon>
        <taxon>Desulfobacterales</taxon>
        <taxon>Desulfobacteraceae</taxon>
        <taxon>Desulfobacter</taxon>
    </lineage>
</organism>
<dbReference type="GO" id="GO:0046872">
    <property type="term" value="F:metal ion binding"/>
    <property type="evidence" value="ECO:0007669"/>
    <property type="project" value="UniProtKB-KW"/>
</dbReference>
<evidence type="ECO:0000256" key="3">
    <source>
        <dbReference type="ARBA" id="ARBA00023118"/>
    </source>
</evidence>
<keyword evidence="6" id="KW-1185">Reference proteome</keyword>
<reference evidence="5 6" key="1">
    <citation type="submission" date="2020-06" db="EMBL/GenBank/DDBJ databases">
        <title>High-quality draft genome of sulfate reducer Desulfobacter latus type strain AcrS2 isolated from marine sediment.</title>
        <authorList>
            <person name="Hoppe M."/>
            <person name="Larsen C.K."/>
            <person name="Marshall I.P.G."/>
            <person name="Schramm A."/>
            <person name="Marietou A.G."/>
        </authorList>
    </citation>
    <scope>NUCLEOTIDE SEQUENCE [LARGE SCALE GENOMIC DNA]</scope>
    <source>
        <strain evidence="5 6">AcRS2</strain>
    </source>
</reference>
<evidence type="ECO:0000259" key="4">
    <source>
        <dbReference type="PROSITE" id="PS51643"/>
    </source>
</evidence>
<dbReference type="NCBIfam" id="TIGR01596">
    <property type="entry name" value="cas3_HD"/>
    <property type="match status" value="1"/>
</dbReference>
<dbReference type="CDD" id="cd09641">
    <property type="entry name" value="Cas3''_I"/>
    <property type="match status" value="1"/>
</dbReference>
<comment type="caution">
    <text evidence="5">The sequence shown here is derived from an EMBL/GenBank/DDBJ whole genome shotgun (WGS) entry which is preliminary data.</text>
</comment>
<dbReference type="AlphaFoldDB" id="A0A850T2B2"/>
<dbReference type="EMBL" id="JACADJ010000081">
    <property type="protein sequence ID" value="NWH06500.1"/>
    <property type="molecule type" value="Genomic_DNA"/>
</dbReference>